<gene>
    <name evidence="2" type="ORF">GCM10022250_03110</name>
</gene>
<dbReference type="Pfam" id="PF13648">
    <property type="entry name" value="Lipocalin_4"/>
    <property type="match status" value="1"/>
</dbReference>
<name>A0ABP7XLL5_9FLAO</name>
<evidence type="ECO:0000313" key="2">
    <source>
        <dbReference type="EMBL" id="GAA4121497.1"/>
    </source>
</evidence>
<accession>A0ABP7XLL5</accession>
<keyword evidence="3" id="KW-1185">Reference proteome</keyword>
<comment type="caution">
    <text evidence="2">The sequence shown here is derived from an EMBL/GenBank/DDBJ whole genome shotgun (WGS) entry which is preliminary data.</text>
</comment>
<dbReference type="Proteomes" id="UP001501333">
    <property type="component" value="Unassembled WGS sequence"/>
</dbReference>
<sequence length="106" mass="11737">MFLSFNKNRDNLVGSWKITKVEPKTAVSQTAKNDILSHGSLTFTDDGFVRGRILQDINNGTFALTKKGKSLVIKEDTGTPYNCQSIITEDELVLGTKQMTVTLTKI</sequence>
<protein>
    <recommendedName>
        <fullName evidence="1">Lipocalin-like domain-containing protein</fullName>
    </recommendedName>
</protein>
<feature type="domain" description="Lipocalin-like" evidence="1">
    <location>
        <begin position="12"/>
        <end position="94"/>
    </location>
</feature>
<dbReference type="InterPro" id="IPR024311">
    <property type="entry name" value="Lipocalin-like"/>
</dbReference>
<dbReference type="EMBL" id="BAABAO010000003">
    <property type="protein sequence ID" value="GAA4121497.1"/>
    <property type="molecule type" value="Genomic_DNA"/>
</dbReference>
<reference evidence="3" key="1">
    <citation type="journal article" date="2019" name="Int. J. Syst. Evol. Microbiol.">
        <title>The Global Catalogue of Microorganisms (GCM) 10K type strain sequencing project: providing services to taxonomists for standard genome sequencing and annotation.</title>
        <authorList>
            <consortium name="The Broad Institute Genomics Platform"/>
            <consortium name="The Broad Institute Genome Sequencing Center for Infectious Disease"/>
            <person name="Wu L."/>
            <person name="Ma J."/>
        </authorList>
    </citation>
    <scope>NUCLEOTIDE SEQUENCE [LARGE SCALE GENOMIC DNA]</scope>
    <source>
        <strain evidence="3">JCM 17386</strain>
    </source>
</reference>
<evidence type="ECO:0000313" key="3">
    <source>
        <dbReference type="Proteomes" id="UP001501333"/>
    </source>
</evidence>
<organism evidence="2 3">
    <name type="scientific">Flavobacterium chungbukense</name>
    <dbReference type="NCBI Taxonomy" id="877464"/>
    <lineage>
        <taxon>Bacteria</taxon>
        <taxon>Pseudomonadati</taxon>
        <taxon>Bacteroidota</taxon>
        <taxon>Flavobacteriia</taxon>
        <taxon>Flavobacteriales</taxon>
        <taxon>Flavobacteriaceae</taxon>
        <taxon>Flavobacterium</taxon>
    </lineage>
</organism>
<evidence type="ECO:0000259" key="1">
    <source>
        <dbReference type="Pfam" id="PF13648"/>
    </source>
</evidence>
<proteinExistence type="predicted"/>